<dbReference type="PANTHER" id="PTHR18866:SF33">
    <property type="entry name" value="METHYLCROTONOYL-COA CARBOXYLASE SUBUNIT ALPHA, MITOCHONDRIAL-RELATED"/>
    <property type="match status" value="1"/>
</dbReference>
<dbReference type="PROSITE" id="PS00867">
    <property type="entry name" value="CPSASE_2"/>
    <property type="match status" value="1"/>
</dbReference>
<dbReference type="PROSITE" id="PS50979">
    <property type="entry name" value="BC"/>
    <property type="match status" value="1"/>
</dbReference>
<dbReference type="PROSITE" id="PS50975">
    <property type="entry name" value="ATP_GRASP"/>
    <property type="match status" value="1"/>
</dbReference>
<comment type="caution">
    <text evidence="8">The sequence shown here is derived from an EMBL/GenBank/DDBJ whole genome shotgun (WGS) entry which is preliminary data.</text>
</comment>
<dbReference type="InterPro" id="IPR011053">
    <property type="entry name" value="Single_hybrid_motif"/>
</dbReference>
<evidence type="ECO:0000256" key="3">
    <source>
        <dbReference type="ARBA" id="ARBA00022840"/>
    </source>
</evidence>
<dbReference type="PROSITE" id="PS50968">
    <property type="entry name" value="BIOTINYL_LIPOYL"/>
    <property type="match status" value="1"/>
</dbReference>
<dbReference type="InterPro" id="IPR011764">
    <property type="entry name" value="Biotin_carboxylation_dom"/>
</dbReference>
<dbReference type="GO" id="GO:0046872">
    <property type="term" value="F:metal ion binding"/>
    <property type="evidence" value="ECO:0007669"/>
    <property type="project" value="InterPro"/>
</dbReference>
<dbReference type="Gene3D" id="3.30.470.20">
    <property type="entry name" value="ATP-grasp fold, B domain"/>
    <property type="match status" value="1"/>
</dbReference>
<dbReference type="InterPro" id="IPR011761">
    <property type="entry name" value="ATP-grasp"/>
</dbReference>
<dbReference type="SUPFAM" id="SSF56059">
    <property type="entry name" value="Glutathione synthetase ATP-binding domain-like"/>
    <property type="match status" value="1"/>
</dbReference>
<dbReference type="InterPro" id="IPR011054">
    <property type="entry name" value="Rudment_hybrid_motif"/>
</dbReference>
<evidence type="ECO:0000259" key="5">
    <source>
        <dbReference type="PROSITE" id="PS50968"/>
    </source>
</evidence>
<accession>A0A645CRY7</accession>
<evidence type="ECO:0000259" key="7">
    <source>
        <dbReference type="PROSITE" id="PS50979"/>
    </source>
</evidence>
<protein>
    <submittedName>
        <fullName evidence="8">Acetyl-/propionyl-coenzyme A carboxylase alpha chain</fullName>
    </submittedName>
</protein>
<dbReference type="AlphaFoldDB" id="A0A645CRY7"/>
<dbReference type="InterPro" id="IPR005479">
    <property type="entry name" value="CPAse_ATP-bd"/>
</dbReference>
<gene>
    <name evidence="8" type="primary">accA1_4</name>
    <name evidence="8" type="ORF">SDC9_126677</name>
</gene>
<dbReference type="InterPro" id="IPR005482">
    <property type="entry name" value="Biotin_COase_C"/>
</dbReference>
<sequence>MEFLLDTNGQFYFMEMNTRLQVEHAVTEAVTGVDLVAWQLRIAAGEHLSLQQRDIRLDGHAMEARLTAEDVVAGFLPQTGKVLFWQAPDAPVASPLTAHLKPLEVRVEHALCSGSSIGPHYDSMIAKVVTHGATRHEARRKLVTALQNCILLGVSTNQQFLVECLQSPQFVDGKEVHSGFVERYMGHYFKHPPTASPRTIAFAALALVLDKLAGPGGHLQRAPTPLELLVGEHHWHAQVQANDIGWRVTLGSAEHSAEQAFQMRDLHWLDESHQHFQVECDGIAEKAVAVRNARQLELFHAGQAWHFEQLDAYKSCTADQGTGVITAPLTGRVALVAVELGESVCQGQTIAVLEAMKMEHTLTAPISGRVVELHTRPDTQTTKGTLLLRIEEHAE</sequence>
<feature type="domain" description="Biotin carboxylation" evidence="7">
    <location>
        <begin position="1"/>
        <end position="185"/>
    </location>
</feature>
<reference evidence="8" key="1">
    <citation type="submission" date="2019-08" db="EMBL/GenBank/DDBJ databases">
        <authorList>
            <person name="Kucharzyk K."/>
            <person name="Murdoch R.W."/>
            <person name="Higgins S."/>
            <person name="Loffler F."/>
        </authorList>
    </citation>
    <scope>NUCLEOTIDE SEQUENCE</scope>
</reference>
<dbReference type="SUPFAM" id="SSF51230">
    <property type="entry name" value="Single hybrid motif"/>
    <property type="match status" value="1"/>
</dbReference>
<feature type="domain" description="ATP-grasp" evidence="6">
    <location>
        <begin position="1"/>
        <end position="44"/>
    </location>
</feature>
<keyword evidence="2" id="KW-0547">Nucleotide-binding</keyword>
<feature type="domain" description="Lipoyl-binding" evidence="5">
    <location>
        <begin position="317"/>
        <end position="391"/>
    </location>
</feature>
<dbReference type="GO" id="GO:0005524">
    <property type="term" value="F:ATP binding"/>
    <property type="evidence" value="ECO:0007669"/>
    <property type="project" value="UniProtKB-KW"/>
</dbReference>
<keyword evidence="4" id="KW-0092">Biotin</keyword>
<dbReference type="CDD" id="cd06850">
    <property type="entry name" value="biotinyl_domain"/>
    <property type="match status" value="1"/>
</dbReference>
<dbReference type="Pfam" id="PF02785">
    <property type="entry name" value="Biotin_carb_C"/>
    <property type="match status" value="1"/>
</dbReference>
<evidence type="ECO:0000256" key="4">
    <source>
        <dbReference type="ARBA" id="ARBA00023267"/>
    </source>
</evidence>
<proteinExistence type="predicted"/>
<dbReference type="InterPro" id="IPR001882">
    <property type="entry name" value="Biotin_BS"/>
</dbReference>
<evidence type="ECO:0000313" key="8">
    <source>
        <dbReference type="EMBL" id="MPM79638.1"/>
    </source>
</evidence>
<dbReference type="InterPro" id="IPR050856">
    <property type="entry name" value="Biotin_carboxylase_complex"/>
</dbReference>
<dbReference type="Pfam" id="PF00364">
    <property type="entry name" value="Biotin_lipoyl"/>
    <property type="match status" value="1"/>
</dbReference>
<evidence type="ECO:0000259" key="6">
    <source>
        <dbReference type="PROSITE" id="PS50975"/>
    </source>
</evidence>
<dbReference type="Gene3D" id="2.40.50.100">
    <property type="match status" value="1"/>
</dbReference>
<keyword evidence="1" id="KW-0436">Ligase</keyword>
<dbReference type="InterPro" id="IPR000089">
    <property type="entry name" value="Biotin_lipoyl"/>
</dbReference>
<dbReference type="SUPFAM" id="SSF51246">
    <property type="entry name" value="Rudiment single hybrid motif"/>
    <property type="match status" value="1"/>
</dbReference>
<keyword evidence="3" id="KW-0067">ATP-binding</keyword>
<dbReference type="EMBL" id="VSSQ01029485">
    <property type="protein sequence ID" value="MPM79638.1"/>
    <property type="molecule type" value="Genomic_DNA"/>
</dbReference>
<evidence type="ECO:0000256" key="1">
    <source>
        <dbReference type="ARBA" id="ARBA00022598"/>
    </source>
</evidence>
<dbReference type="SMART" id="SM00878">
    <property type="entry name" value="Biotin_carb_C"/>
    <property type="match status" value="1"/>
</dbReference>
<organism evidence="8">
    <name type="scientific">bioreactor metagenome</name>
    <dbReference type="NCBI Taxonomy" id="1076179"/>
    <lineage>
        <taxon>unclassified sequences</taxon>
        <taxon>metagenomes</taxon>
        <taxon>ecological metagenomes</taxon>
    </lineage>
</organism>
<dbReference type="Pfam" id="PF02786">
    <property type="entry name" value="CPSase_L_D2"/>
    <property type="match status" value="1"/>
</dbReference>
<evidence type="ECO:0000256" key="2">
    <source>
        <dbReference type="ARBA" id="ARBA00022741"/>
    </source>
</evidence>
<dbReference type="PANTHER" id="PTHR18866">
    <property type="entry name" value="CARBOXYLASE:PYRUVATE/ACETYL-COA/PROPIONYL-COA CARBOXYLASE"/>
    <property type="match status" value="1"/>
</dbReference>
<dbReference type="GO" id="GO:0016874">
    <property type="term" value="F:ligase activity"/>
    <property type="evidence" value="ECO:0007669"/>
    <property type="project" value="UniProtKB-KW"/>
</dbReference>
<dbReference type="PROSITE" id="PS00188">
    <property type="entry name" value="BIOTIN"/>
    <property type="match status" value="1"/>
</dbReference>
<name>A0A645CRY7_9ZZZZ</name>